<keyword evidence="3" id="KW-1185">Reference proteome</keyword>
<feature type="region of interest" description="Disordered" evidence="1">
    <location>
        <begin position="24"/>
        <end position="43"/>
    </location>
</feature>
<reference evidence="2" key="1">
    <citation type="journal article" date="2022" name="Int. J. Mol. Sci.">
        <title>Draft Genome of Tanacetum Coccineum: Genomic Comparison of Closely Related Tanacetum-Family Plants.</title>
        <authorList>
            <person name="Yamashiro T."/>
            <person name="Shiraishi A."/>
            <person name="Nakayama K."/>
            <person name="Satake H."/>
        </authorList>
    </citation>
    <scope>NUCLEOTIDE SEQUENCE</scope>
</reference>
<sequence length="225" mass="25282">MDDEFLATAYLKVHENLKLITDERVIEENPESHSGSMSSMKNFDDTYNFGDQFLYDKPTEDDQGGKSKSYRGIKYSAQEKHDSDDEEDDDDDDGPSSASLASGDDHHRRVVDITQNHGNDSVKCCCLRYFIVSKTELSRESKKISKTTNLEPDGSNEGTGNTYYGFLMTSTVILEPQVKEMDPKQGFLMRKKANSLVGSNVVSEHLDRVDNAGDDMRGRLSLILE</sequence>
<proteinExistence type="predicted"/>
<dbReference type="EMBL" id="BQNB010015961">
    <property type="protein sequence ID" value="GJT46155.1"/>
    <property type="molecule type" value="Genomic_DNA"/>
</dbReference>
<evidence type="ECO:0000256" key="1">
    <source>
        <dbReference type="SAM" id="MobiDB-lite"/>
    </source>
</evidence>
<feature type="region of interest" description="Disordered" evidence="1">
    <location>
        <begin position="54"/>
        <end position="106"/>
    </location>
</feature>
<evidence type="ECO:0000313" key="3">
    <source>
        <dbReference type="Proteomes" id="UP001151760"/>
    </source>
</evidence>
<name>A0ABQ5E5L0_9ASTR</name>
<comment type="caution">
    <text evidence="2">The sequence shown here is derived from an EMBL/GenBank/DDBJ whole genome shotgun (WGS) entry which is preliminary data.</text>
</comment>
<reference evidence="2" key="2">
    <citation type="submission" date="2022-01" db="EMBL/GenBank/DDBJ databases">
        <authorList>
            <person name="Yamashiro T."/>
            <person name="Shiraishi A."/>
            <person name="Satake H."/>
            <person name="Nakayama K."/>
        </authorList>
    </citation>
    <scope>NUCLEOTIDE SEQUENCE</scope>
</reference>
<protein>
    <submittedName>
        <fullName evidence="2">Uncharacterized protein</fullName>
    </submittedName>
</protein>
<feature type="compositionally biased region" description="Acidic residues" evidence="1">
    <location>
        <begin position="84"/>
        <end position="94"/>
    </location>
</feature>
<gene>
    <name evidence="2" type="ORF">Tco_0954870</name>
</gene>
<feature type="compositionally biased region" description="Polar residues" evidence="1">
    <location>
        <begin position="32"/>
        <end position="41"/>
    </location>
</feature>
<organism evidence="2 3">
    <name type="scientific">Tanacetum coccineum</name>
    <dbReference type="NCBI Taxonomy" id="301880"/>
    <lineage>
        <taxon>Eukaryota</taxon>
        <taxon>Viridiplantae</taxon>
        <taxon>Streptophyta</taxon>
        <taxon>Embryophyta</taxon>
        <taxon>Tracheophyta</taxon>
        <taxon>Spermatophyta</taxon>
        <taxon>Magnoliopsida</taxon>
        <taxon>eudicotyledons</taxon>
        <taxon>Gunneridae</taxon>
        <taxon>Pentapetalae</taxon>
        <taxon>asterids</taxon>
        <taxon>campanulids</taxon>
        <taxon>Asterales</taxon>
        <taxon>Asteraceae</taxon>
        <taxon>Asteroideae</taxon>
        <taxon>Anthemideae</taxon>
        <taxon>Anthemidinae</taxon>
        <taxon>Tanacetum</taxon>
    </lineage>
</organism>
<evidence type="ECO:0000313" key="2">
    <source>
        <dbReference type="EMBL" id="GJT46155.1"/>
    </source>
</evidence>
<dbReference type="Proteomes" id="UP001151760">
    <property type="component" value="Unassembled WGS sequence"/>
</dbReference>
<accession>A0ABQ5E5L0</accession>